<comment type="caution">
    <text evidence="1">The sequence shown here is derived from an EMBL/GenBank/DDBJ whole genome shotgun (WGS) entry which is preliminary data.</text>
</comment>
<dbReference type="Pfam" id="PF12294">
    <property type="entry name" value="DUF3626"/>
    <property type="match status" value="2"/>
</dbReference>
<accession>A0A7M4DPG4</accession>
<dbReference type="EMBL" id="CACRYJ010000058">
    <property type="protein sequence ID" value="VZO39350.1"/>
    <property type="molecule type" value="Genomic_DNA"/>
</dbReference>
<protein>
    <recommendedName>
        <fullName evidence="3">DUF3626 domain-containing protein</fullName>
    </recommendedName>
</protein>
<dbReference type="Proteomes" id="UP000419743">
    <property type="component" value="Unassembled WGS sequence"/>
</dbReference>
<dbReference type="InterPro" id="IPR022074">
    <property type="entry name" value="DUF3626"/>
</dbReference>
<evidence type="ECO:0000313" key="2">
    <source>
        <dbReference type="Proteomes" id="UP000419743"/>
    </source>
</evidence>
<evidence type="ECO:0008006" key="3">
    <source>
        <dbReference type="Google" id="ProtNLM"/>
    </source>
</evidence>
<dbReference type="AlphaFoldDB" id="A0A7M4DPG4"/>
<name>A0A7M4DPG4_9MICO</name>
<organism evidence="1 2">
    <name type="scientific">Occultella aeris</name>
    <dbReference type="NCBI Taxonomy" id="2761496"/>
    <lineage>
        <taxon>Bacteria</taxon>
        <taxon>Bacillati</taxon>
        <taxon>Actinomycetota</taxon>
        <taxon>Actinomycetes</taxon>
        <taxon>Micrococcales</taxon>
        <taxon>Ruaniaceae</taxon>
        <taxon>Occultella</taxon>
    </lineage>
</organism>
<reference evidence="1 2" key="1">
    <citation type="submission" date="2019-11" db="EMBL/GenBank/DDBJ databases">
        <authorList>
            <person name="Criscuolo A."/>
        </authorList>
    </citation>
    <scope>NUCLEOTIDE SEQUENCE [LARGE SCALE GENOMIC DNA]</scope>
    <source>
        <strain evidence="1">CIP111667</strain>
    </source>
</reference>
<sequence>MTLQFHPDRLADGRPILAAMADDGRYRSQFETRTSNGGLTAHPGGERWGWESRLFGSAYDDAPPDQRPVYGALNHRRRAVGGAQRFGSAHFRLTADVNARTTFCYPDSVLEPVDFGVAERMPLIAIADADSADLLDDCIEAHVHGPVRIPGDVEALVLDPCFRGTAVESDAARLGCAVEWHPGFRITAEELTAHPAYRGRRFVELGLRLAVDGVLDATMIGTAARDGNHDEQDLKRVWHLLARFGSP</sequence>
<evidence type="ECO:0000313" key="1">
    <source>
        <dbReference type="EMBL" id="VZO39350.1"/>
    </source>
</evidence>
<proteinExistence type="predicted"/>
<gene>
    <name evidence="1" type="ORF">HALOF300_04046</name>
</gene>
<keyword evidence="2" id="KW-1185">Reference proteome</keyword>